<protein>
    <submittedName>
        <fullName evidence="1">Uncharacterized protein</fullName>
    </submittedName>
</protein>
<proteinExistence type="predicted"/>
<evidence type="ECO:0000313" key="2">
    <source>
        <dbReference type="Proteomes" id="UP000314294"/>
    </source>
</evidence>
<sequence length="67" mass="7693">METSTIHQADGGREEEWAESQQWVGGVSKIQRVIGSAYSSGRRTFRRRVKIDICLIMHVIQEVFLQS</sequence>
<comment type="caution">
    <text evidence="1">The sequence shown here is derived from an EMBL/GenBank/DDBJ whole genome shotgun (WGS) entry which is preliminary data.</text>
</comment>
<dbReference type="EMBL" id="SRLO01001425">
    <property type="protein sequence ID" value="TNN37934.1"/>
    <property type="molecule type" value="Genomic_DNA"/>
</dbReference>
<organism evidence="1 2">
    <name type="scientific">Liparis tanakae</name>
    <name type="common">Tanaka's snailfish</name>
    <dbReference type="NCBI Taxonomy" id="230148"/>
    <lineage>
        <taxon>Eukaryota</taxon>
        <taxon>Metazoa</taxon>
        <taxon>Chordata</taxon>
        <taxon>Craniata</taxon>
        <taxon>Vertebrata</taxon>
        <taxon>Euteleostomi</taxon>
        <taxon>Actinopterygii</taxon>
        <taxon>Neopterygii</taxon>
        <taxon>Teleostei</taxon>
        <taxon>Neoteleostei</taxon>
        <taxon>Acanthomorphata</taxon>
        <taxon>Eupercaria</taxon>
        <taxon>Perciformes</taxon>
        <taxon>Cottioidei</taxon>
        <taxon>Cottales</taxon>
        <taxon>Liparidae</taxon>
        <taxon>Liparis</taxon>
    </lineage>
</organism>
<dbReference type="Proteomes" id="UP000314294">
    <property type="component" value="Unassembled WGS sequence"/>
</dbReference>
<accession>A0A4Z2FAV1</accession>
<evidence type="ECO:0000313" key="1">
    <source>
        <dbReference type="EMBL" id="TNN37934.1"/>
    </source>
</evidence>
<gene>
    <name evidence="1" type="ORF">EYF80_051910</name>
</gene>
<keyword evidence="2" id="KW-1185">Reference proteome</keyword>
<dbReference type="AlphaFoldDB" id="A0A4Z2FAV1"/>
<name>A0A4Z2FAV1_9TELE</name>
<reference evidence="1 2" key="1">
    <citation type="submission" date="2019-03" db="EMBL/GenBank/DDBJ databases">
        <title>First draft genome of Liparis tanakae, snailfish: a comprehensive survey of snailfish specific genes.</title>
        <authorList>
            <person name="Kim W."/>
            <person name="Song I."/>
            <person name="Jeong J.-H."/>
            <person name="Kim D."/>
            <person name="Kim S."/>
            <person name="Ryu S."/>
            <person name="Song J.Y."/>
            <person name="Lee S.K."/>
        </authorList>
    </citation>
    <scope>NUCLEOTIDE SEQUENCE [LARGE SCALE GENOMIC DNA]</scope>
    <source>
        <tissue evidence="1">Muscle</tissue>
    </source>
</reference>